<dbReference type="Proteomes" id="UP000076858">
    <property type="component" value="Unassembled WGS sequence"/>
</dbReference>
<organism evidence="1 2">
    <name type="scientific">Daphnia magna</name>
    <dbReference type="NCBI Taxonomy" id="35525"/>
    <lineage>
        <taxon>Eukaryota</taxon>
        <taxon>Metazoa</taxon>
        <taxon>Ecdysozoa</taxon>
        <taxon>Arthropoda</taxon>
        <taxon>Crustacea</taxon>
        <taxon>Branchiopoda</taxon>
        <taxon>Diplostraca</taxon>
        <taxon>Cladocera</taxon>
        <taxon>Anomopoda</taxon>
        <taxon>Daphniidae</taxon>
        <taxon>Daphnia</taxon>
    </lineage>
</organism>
<name>A0A164GSB7_9CRUS</name>
<reference evidence="1 2" key="1">
    <citation type="submission" date="2016-03" db="EMBL/GenBank/DDBJ databases">
        <title>EvidentialGene: Evidence-directed Construction of Genes on Genomes.</title>
        <authorList>
            <person name="Gilbert D.G."/>
            <person name="Choi J.-H."/>
            <person name="Mockaitis K."/>
            <person name="Colbourne J."/>
            <person name="Pfrender M."/>
        </authorList>
    </citation>
    <scope>NUCLEOTIDE SEQUENCE [LARGE SCALE GENOMIC DNA]</scope>
    <source>
        <strain evidence="1 2">Xinb3</strain>
        <tissue evidence="1">Complete organism</tissue>
    </source>
</reference>
<evidence type="ECO:0000313" key="1">
    <source>
        <dbReference type="EMBL" id="KZR99297.1"/>
    </source>
</evidence>
<dbReference type="AlphaFoldDB" id="A0A164GSB7"/>
<proteinExistence type="predicted"/>
<accession>A0A164GSB7</accession>
<evidence type="ECO:0000313" key="2">
    <source>
        <dbReference type="Proteomes" id="UP000076858"/>
    </source>
</evidence>
<comment type="caution">
    <text evidence="1">The sequence shown here is derived from an EMBL/GenBank/DDBJ whole genome shotgun (WGS) entry which is preliminary data.</text>
</comment>
<keyword evidence="2" id="KW-1185">Reference proteome</keyword>
<sequence>MLRGPSNPLYKHILPDTVQDPSIWEDSHVDIWHNNVVEVSLAFVEEKQVRHPDFAWVVESEVLHPT</sequence>
<gene>
    <name evidence="1" type="ORF">APZ42_004889</name>
</gene>
<dbReference type="EMBL" id="LRGB01014068">
    <property type="protein sequence ID" value="KZR99297.1"/>
    <property type="molecule type" value="Genomic_DNA"/>
</dbReference>
<protein>
    <submittedName>
        <fullName evidence="1">Uncharacterized protein</fullName>
    </submittedName>
</protein>